<sequence>MNWMSVKSQTLLLQKWRSLRKWLLQHHPALKKHTHPLQRLRFPKKWMLWYYPALLHSKITQSSTPSTSTSTPSNSTSTPCTNSCYALSTMVRDLTNNMEKLKQCNDEKDAQISVLRERNRKLEDTSKAVEKRILKCFFQ</sequence>
<dbReference type="EMBL" id="VSRR010048872">
    <property type="protein sequence ID" value="MPC78606.1"/>
    <property type="molecule type" value="Genomic_DNA"/>
</dbReference>
<evidence type="ECO:0000313" key="3">
    <source>
        <dbReference type="EMBL" id="MPC78606.1"/>
    </source>
</evidence>
<feature type="coiled-coil region" evidence="1">
    <location>
        <begin position="91"/>
        <end position="132"/>
    </location>
</feature>
<keyword evidence="4" id="KW-1185">Reference proteome</keyword>
<comment type="caution">
    <text evidence="3">The sequence shown here is derived from an EMBL/GenBank/DDBJ whole genome shotgun (WGS) entry which is preliminary data.</text>
</comment>
<proteinExistence type="predicted"/>
<accession>A0A5B7I9N6</accession>
<evidence type="ECO:0000313" key="4">
    <source>
        <dbReference type="Proteomes" id="UP000324222"/>
    </source>
</evidence>
<feature type="region of interest" description="Disordered" evidence="2">
    <location>
        <begin position="61"/>
        <end position="81"/>
    </location>
</feature>
<gene>
    <name evidence="3" type="ORF">E2C01_073098</name>
</gene>
<dbReference type="AlphaFoldDB" id="A0A5B7I9N6"/>
<keyword evidence="1" id="KW-0175">Coiled coil</keyword>
<evidence type="ECO:0000256" key="1">
    <source>
        <dbReference type="SAM" id="Coils"/>
    </source>
</evidence>
<name>A0A5B7I9N6_PORTR</name>
<protein>
    <submittedName>
        <fullName evidence="3">Uncharacterized protein</fullName>
    </submittedName>
</protein>
<dbReference type="Proteomes" id="UP000324222">
    <property type="component" value="Unassembled WGS sequence"/>
</dbReference>
<organism evidence="3 4">
    <name type="scientific">Portunus trituberculatus</name>
    <name type="common">Swimming crab</name>
    <name type="synonym">Neptunus trituberculatus</name>
    <dbReference type="NCBI Taxonomy" id="210409"/>
    <lineage>
        <taxon>Eukaryota</taxon>
        <taxon>Metazoa</taxon>
        <taxon>Ecdysozoa</taxon>
        <taxon>Arthropoda</taxon>
        <taxon>Crustacea</taxon>
        <taxon>Multicrustacea</taxon>
        <taxon>Malacostraca</taxon>
        <taxon>Eumalacostraca</taxon>
        <taxon>Eucarida</taxon>
        <taxon>Decapoda</taxon>
        <taxon>Pleocyemata</taxon>
        <taxon>Brachyura</taxon>
        <taxon>Eubrachyura</taxon>
        <taxon>Portunoidea</taxon>
        <taxon>Portunidae</taxon>
        <taxon>Portuninae</taxon>
        <taxon>Portunus</taxon>
    </lineage>
</organism>
<reference evidence="3 4" key="1">
    <citation type="submission" date="2019-05" db="EMBL/GenBank/DDBJ databases">
        <title>Another draft genome of Portunus trituberculatus and its Hox gene families provides insights of decapod evolution.</title>
        <authorList>
            <person name="Jeong J.-H."/>
            <person name="Song I."/>
            <person name="Kim S."/>
            <person name="Choi T."/>
            <person name="Kim D."/>
            <person name="Ryu S."/>
            <person name="Kim W."/>
        </authorList>
    </citation>
    <scope>NUCLEOTIDE SEQUENCE [LARGE SCALE GENOMIC DNA]</scope>
    <source>
        <tissue evidence="3">Muscle</tissue>
    </source>
</reference>
<feature type="compositionally biased region" description="Low complexity" evidence="2">
    <location>
        <begin position="62"/>
        <end position="81"/>
    </location>
</feature>
<evidence type="ECO:0000256" key="2">
    <source>
        <dbReference type="SAM" id="MobiDB-lite"/>
    </source>
</evidence>